<dbReference type="PANTHER" id="PTHR32063">
    <property type="match status" value="1"/>
</dbReference>
<dbReference type="Gene3D" id="3.30.70.1440">
    <property type="entry name" value="Multidrug efflux transporter AcrB pore domain"/>
    <property type="match status" value="1"/>
</dbReference>
<dbReference type="Gene3D" id="3.30.70.1430">
    <property type="entry name" value="Multidrug efflux transporter AcrB pore domain"/>
    <property type="match status" value="2"/>
</dbReference>
<proteinExistence type="predicted"/>
<sequence>MQFTDVFIKRPVLAVVVSLVIFLLGVRAANELSVREYPEMQNSKIDVTVIYPGASPELIEGFITTPIEREMASADGIDFLTSISSQGMAVITANLAIDKDPNEALTEISSKVNKLRSQLPEGSEDPIIAPGIGSSTAAMYLSFSSKSLTAAQLTDYVSRVVEPELASIPGVKRAMIMGGRTYAMRIWLDADRLAAHNLTPSEVHGAIKRQNVLSTVGTANGQNVKVGIAARTDLGHADEFRALAIKNDGDQVVRLGDVADVEVGDESYDALSFWDAEPTVFIGLDAMPDANLLDVIERVRQKWPAVVEALPDAIEAEIAFDSTIYVNAAIGDVLQTLVEAVLIVVLVIFLFLGSVRSSLIPAVTVPLSLVGGIFLMFVLGFSLNLLTMLAMVLAIGMVVDDAIIVLENIHRHIEEGMTPLDASIKGARELVGPVVAMTITLVAVYAPIGFLTGMTGTLFTEFAFTLAGAVLISGVIALTLTPMMCSKILHSPREGETASRLETFLDERFEFWRQGYKQQLHATMNQVHVVGVFGLIVLVSCVFLYRTSASELAPMEDLGFGGIMVEADGYASNEYFVKPFLASQQTALAHEATANTFAFNFPEMGSTNKGFIGVIGRPWDDRDKPMSQVLEEIGESLKALGPVKVATFTPPPLPTPGQGFPVEFVLKSTTSPELMAKIGEEVVARAYETKRFFYLAPSLQYDRPEAVLEIDRDKAAAMGVDMATLSADLATMMAGAEVNRYAYMGRSYKVMTQVQRKDRLDPSQLEQFYTRTKNGELVQLSTLVSITYTTKPQSISHAQQMNSNVISAVPRPDVSQGEALEILENIAREVMPKDFQLDYAGASRQFKEEGSALVATFMFAIVIIYLVLAAQFESFRDPLIILVTVPMSVCGALLTMNVLALTNFMQLTNFPGMTLNIYTQVGLVTLIGVISKHGILIVDFANRLQQEGASKREAIEEAASVRLRPILMTTAALVMAMVPLLFADGAGASSRFALGMVIASGMTIGTLFTLFVVPAMYLYIGRDYSKLVAQGKLPATAVSNS</sequence>
<organism evidence="2 3">
    <name type="scientific">Spongiibacter thalassae</name>
    <dbReference type="NCBI Taxonomy" id="2721624"/>
    <lineage>
        <taxon>Bacteria</taxon>
        <taxon>Pseudomonadati</taxon>
        <taxon>Pseudomonadota</taxon>
        <taxon>Gammaproteobacteria</taxon>
        <taxon>Cellvibrionales</taxon>
        <taxon>Spongiibacteraceae</taxon>
        <taxon>Spongiibacter</taxon>
    </lineage>
</organism>
<feature type="transmembrane region" description="Helical" evidence="1">
    <location>
        <begin position="879"/>
        <end position="901"/>
    </location>
</feature>
<dbReference type="Gene3D" id="3.30.2090.10">
    <property type="entry name" value="Multidrug efflux transporter AcrB TolC docking domain, DN and DC subdomains"/>
    <property type="match status" value="2"/>
</dbReference>
<feature type="transmembrane region" description="Helical" evidence="1">
    <location>
        <begin position="963"/>
        <end position="982"/>
    </location>
</feature>
<evidence type="ECO:0000313" key="3">
    <source>
        <dbReference type="Proteomes" id="UP000765845"/>
    </source>
</evidence>
<dbReference type="PANTHER" id="PTHR32063:SF14">
    <property type="entry name" value="BLL4319 PROTEIN"/>
    <property type="match status" value="1"/>
</dbReference>
<dbReference type="SUPFAM" id="SSF82866">
    <property type="entry name" value="Multidrug efflux transporter AcrB transmembrane domain"/>
    <property type="match status" value="2"/>
</dbReference>
<accession>A0ABX1GD13</accession>
<feature type="transmembrane region" description="Helical" evidence="1">
    <location>
        <begin position="852"/>
        <end position="872"/>
    </location>
</feature>
<feature type="transmembrane region" description="Helical" evidence="1">
    <location>
        <begin position="921"/>
        <end position="942"/>
    </location>
</feature>
<dbReference type="Pfam" id="PF00873">
    <property type="entry name" value="ACR_tran"/>
    <property type="match status" value="1"/>
</dbReference>
<dbReference type="RefSeq" id="WP_168449587.1">
    <property type="nucleotide sequence ID" value="NZ_JAAWWK010000002.1"/>
</dbReference>
<dbReference type="Gene3D" id="1.20.1640.10">
    <property type="entry name" value="Multidrug efflux transporter AcrB transmembrane domain"/>
    <property type="match status" value="2"/>
</dbReference>
<dbReference type="Gene3D" id="3.30.70.1320">
    <property type="entry name" value="Multidrug efflux transporter AcrB pore domain like"/>
    <property type="match status" value="1"/>
</dbReference>
<feature type="transmembrane region" description="Helical" evidence="1">
    <location>
        <begin position="430"/>
        <end position="450"/>
    </location>
</feature>
<protein>
    <submittedName>
        <fullName evidence="2">MMPL family transporter</fullName>
    </submittedName>
</protein>
<name>A0ABX1GD13_9GAMM</name>
<feature type="transmembrane region" description="Helical" evidence="1">
    <location>
        <begin position="385"/>
        <end position="409"/>
    </location>
</feature>
<dbReference type="SUPFAM" id="SSF82714">
    <property type="entry name" value="Multidrug efflux transporter AcrB TolC docking domain, DN and DC subdomains"/>
    <property type="match status" value="2"/>
</dbReference>
<reference evidence="2 3" key="1">
    <citation type="submission" date="2020-04" db="EMBL/GenBank/DDBJ databases">
        <authorList>
            <person name="Yoon J."/>
        </authorList>
    </citation>
    <scope>NUCLEOTIDE SEQUENCE [LARGE SCALE GENOMIC DNA]</scope>
    <source>
        <strain evidence="2 3">KMU-166</strain>
    </source>
</reference>
<dbReference type="InterPro" id="IPR001036">
    <property type="entry name" value="Acrflvin-R"/>
</dbReference>
<dbReference type="EMBL" id="JAAWWK010000002">
    <property type="protein sequence ID" value="NKI17057.1"/>
    <property type="molecule type" value="Genomic_DNA"/>
</dbReference>
<evidence type="ECO:0000313" key="2">
    <source>
        <dbReference type="EMBL" id="NKI17057.1"/>
    </source>
</evidence>
<feature type="transmembrane region" description="Helical" evidence="1">
    <location>
        <begin position="527"/>
        <end position="545"/>
    </location>
</feature>
<feature type="transmembrane region" description="Helical" evidence="1">
    <location>
        <begin position="462"/>
        <end position="483"/>
    </location>
</feature>
<dbReference type="PRINTS" id="PR00702">
    <property type="entry name" value="ACRIFLAVINRP"/>
</dbReference>
<comment type="caution">
    <text evidence="2">The sequence shown here is derived from an EMBL/GenBank/DDBJ whole genome shotgun (WGS) entry which is preliminary data.</text>
</comment>
<dbReference type="InterPro" id="IPR027463">
    <property type="entry name" value="AcrB_DN_DC_subdom"/>
</dbReference>
<dbReference type="SUPFAM" id="SSF82693">
    <property type="entry name" value="Multidrug efflux transporter AcrB pore domain, PN1, PN2, PC1 and PC2 subdomains"/>
    <property type="match status" value="4"/>
</dbReference>
<dbReference type="Proteomes" id="UP000765845">
    <property type="component" value="Unassembled WGS sequence"/>
</dbReference>
<feature type="transmembrane region" description="Helical" evidence="1">
    <location>
        <begin position="359"/>
        <end position="379"/>
    </location>
</feature>
<keyword evidence="1" id="KW-1133">Transmembrane helix</keyword>
<keyword evidence="1" id="KW-0812">Transmembrane</keyword>
<feature type="transmembrane region" description="Helical" evidence="1">
    <location>
        <begin position="333"/>
        <end position="352"/>
    </location>
</feature>
<feature type="transmembrane region" description="Helical" evidence="1">
    <location>
        <begin position="994"/>
        <end position="1020"/>
    </location>
</feature>
<keyword evidence="1" id="KW-0472">Membrane</keyword>
<evidence type="ECO:0000256" key="1">
    <source>
        <dbReference type="SAM" id="Phobius"/>
    </source>
</evidence>
<gene>
    <name evidence="2" type="ORF">HCU74_06435</name>
</gene>
<keyword evidence="3" id="KW-1185">Reference proteome</keyword>